<accession>A0AAE0XPN1</accession>
<keyword evidence="2" id="KW-0732">Signal</keyword>
<dbReference type="InterPro" id="IPR018247">
    <property type="entry name" value="EF_Hand_1_Ca_BS"/>
</dbReference>
<feature type="domain" description="EF-hand" evidence="3">
    <location>
        <begin position="62"/>
        <end position="90"/>
    </location>
</feature>
<keyword evidence="5" id="KW-1185">Reference proteome</keyword>
<evidence type="ECO:0000313" key="4">
    <source>
        <dbReference type="EMBL" id="KAK3701994.1"/>
    </source>
</evidence>
<evidence type="ECO:0000313" key="5">
    <source>
        <dbReference type="Proteomes" id="UP001283361"/>
    </source>
</evidence>
<dbReference type="Gene3D" id="1.10.238.10">
    <property type="entry name" value="EF-hand"/>
    <property type="match status" value="1"/>
</dbReference>
<feature type="chain" id="PRO_5042088521" description="EF-hand domain-containing protein" evidence="2">
    <location>
        <begin position="28"/>
        <end position="90"/>
    </location>
</feature>
<dbReference type="InterPro" id="IPR002048">
    <property type="entry name" value="EF_hand_dom"/>
</dbReference>
<dbReference type="Proteomes" id="UP001283361">
    <property type="component" value="Unassembled WGS sequence"/>
</dbReference>
<dbReference type="PROSITE" id="PS50222">
    <property type="entry name" value="EF_HAND_2"/>
    <property type="match status" value="1"/>
</dbReference>
<dbReference type="Pfam" id="PF13499">
    <property type="entry name" value="EF-hand_7"/>
    <property type="match status" value="1"/>
</dbReference>
<dbReference type="EMBL" id="JAWDGP010007871">
    <property type="protein sequence ID" value="KAK3701994.1"/>
    <property type="molecule type" value="Genomic_DNA"/>
</dbReference>
<name>A0AAE0XPN1_9GAST</name>
<gene>
    <name evidence="4" type="ORF">RRG08_017884</name>
</gene>
<keyword evidence="1" id="KW-0106">Calcium</keyword>
<protein>
    <recommendedName>
        <fullName evidence="3">EF-hand domain-containing protein</fullName>
    </recommendedName>
</protein>
<dbReference type="PROSITE" id="PS00018">
    <property type="entry name" value="EF_HAND_1"/>
    <property type="match status" value="2"/>
</dbReference>
<organism evidence="4 5">
    <name type="scientific">Elysia crispata</name>
    <name type="common">lettuce slug</name>
    <dbReference type="NCBI Taxonomy" id="231223"/>
    <lineage>
        <taxon>Eukaryota</taxon>
        <taxon>Metazoa</taxon>
        <taxon>Spiralia</taxon>
        <taxon>Lophotrochozoa</taxon>
        <taxon>Mollusca</taxon>
        <taxon>Gastropoda</taxon>
        <taxon>Heterobranchia</taxon>
        <taxon>Euthyneura</taxon>
        <taxon>Panpulmonata</taxon>
        <taxon>Sacoglossa</taxon>
        <taxon>Placobranchoidea</taxon>
        <taxon>Plakobranchidae</taxon>
        <taxon>Elysia</taxon>
    </lineage>
</organism>
<feature type="signal peptide" evidence="2">
    <location>
        <begin position="1"/>
        <end position="27"/>
    </location>
</feature>
<dbReference type="AlphaFoldDB" id="A0AAE0XPN1"/>
<dbReference type="SUPFAM" id="SSF47473">
    <property type="entry name" value="EF-hand"/>
    <property type="match status" value="1"/>
</dbReference>
<evidence type="ECO:0000259" key="3">
    <source>
        <dbReference type="PROSITE" id="PS50222"/>
    </source>
</evidence>
<proteinExistence type="predicted"/>
<comment type="caution">
    <text evidence="4">The sequence shown here is derived from an EMBL/GenBank/DDBJ whole genome shotgun (WGS) entry which is preliminary data.</text>
</comment>
<evidence type="ECO:0000256" key="1">
    <source>
        <dbReference type="ARBA" id="ARBA00022837"/>
    </source>
</evidence>
<reference evidence="4" key="1">
    <citation type="journal article" date="2023" name="G3 (Bethesda)">
        <title>A reference genome for the long-term kleptoplast-retaining sea slug Elysia crispata morphotype clarki.</title>
        <authorList>
            <person name="Eastman K.E."/>
            <person name="Pendleton A.L."/>
            <person name="Shaikh M.A."/>
            <person name="Suttiyut T."/>
            <person name="Ogas R."/>
            <person name="Tomko P."/>
            <person name="Gavelis G."/>
            <person name="Widhalm J.R."/>
            <person name="Wisecaver J.H."/>
        </authorList>
    </citation>
    <scope>NUCLEOTIDE SEQUENCE</scope>
    <source>
        <strain evidence="4">ECLA1</strain>
    </source>
</reference>
<sequence>MKLSAFSMMTYLVFVSLLCVAVSTLSASESSFNGLDINNDGMVSYDEIVTRYIEQHGGIDNSVLDTLRSSFLIADADDDGFVSFEEYNSL</sequence>
<dbReference type="GO" id="GO:0005509">
    <property type="term" value="F:calcium ion binding"/>
    <property type="evidence" value="ECO:0007669"/>
    <property type="project" value="InterPro"/>
</dbReference>
<evidence type="ECO:0000256" key="2">
    <source>
        <dbReference type="SAM" id="SignalP"/>
    </source>
</evidence>
<dbReference type="InterPro" id="IPR011992">
    <property type="entry name" value="EF-hand-dom_pair"/>
</dbReference>